<name>A0ABR2K038_9EUKA</name>
<keyword evidence="4" id="KW-0175">Coiled coil</keyword>
<keyword evidence="3" id="KW-0539">Nucleus</keyword>
<dbReference type="PANTHER" id="PTHR13168">
    <property type="entry name" value="ASSOCIATE OF C-MYC AMY-1"/>
    <property type="match status" value="1"/>
</dbReference>
<comment type="subcellular location">
    <subcellularLocation>
        <location evidence="1">Nucleus</location>
    </subcellularLocation>
</comment>
<feature type="coiled-coil region" evidence="4">
    <location>
        <begin position="56"/>
        <end position="83"/>
    </location>
</feature>
<comment type="similarity">
    <text evidence="2">Belongs to the AMY1 family.</text>
</comment>
<organism evidence="5 6">
    <name type="scientific">Tritrichomonas musculus</name>
    <dbReference type="NCBI Taxonomy" id="1915356"/>
    <lineage>
        <taxon>Eukaryota</taxon>
        <taxon>Metamonada</taxon>
        <taxon>Parabasalia</taxon>
        <taxon>Tritrichomonadida</taxon>
        <taxon>Tritrichomonadidae</taxon>
        <taxon>Tritrichomonas</taxon>
    </lineage>
</organism>
<dbReference type="PANTHER" id="PTHR13168:SF0">
    <property type="entry name" value="C-MYC-BINDING PROTEIN"/>
    <property type="match status" value="1"/>
</dbReference>
<sequence>MTDLKRDAFRKYLESNNVIEVLDRAMLALSELDTLPEDPLPFVRENIGAPPLETNVDALVRENQDLTARITQLKQEIAVYEGK</sequence>
<keyword evidence="6" id="KW-1185">Reference proteome</keyword>
<evidence type="ECO:0000256" key="2">
    <source>
        <dbReference type="ARBA" id="ARBA00009389"/>
    </source>
</evidence>
<dbReference type="Proteomes" id="UP001470230">
    <property type="component" value="Unassembled WGS sequence"/>
</dbReference>
<dbReference type="InterPro" id="IPR026060">
    <property type="entry name" value="AMY1"/>
</dbReference>
<dbReference type="EMBL" id="JAPFFF010000008">
    <property type="protein sequence ID" value="KAK8884471.1"/>
    <property type="molecule type" value="Genomic_DNA"/>
</dbReference>
<accession>A0ABR2K038</accession>
<evidence type="ECO:0000313" key="5">
    <source>
        <dbReference type="EMBL" id="KAK8884471.1"/>
    </source>
</evidence>
<reference evidence="5 6" key="1">
    <citation type="submission" date="2024-04" db="EMBL/GenBank/DDBJ databases">
        <title>Tritrichomonas musculus Genome.</title>
        <authorList>
            <person name="Alves-Ferreira E."/>
            <person name="Grigg M."/>
            <person name="Lorenzi H."/>
            <person name="Galac M."/>
        </authorList>
    </citation>
    <scope>NUCLEOTIDE SEQUENCE [LARGE SCALE GENOMIC DNA]</scope>
    <source>
        <strain evidence="5 6">EAF2021</strain>
    </source>
</reference>
<comment type="caution">
    <text evidence="5">The sequence shown here is derived from an EMBL/GenBank/DDBJ whole genome shotgun (WGS) entry which is preliminary data.</text>
</comment>
<proteinExistence type="inferred from homology"/>
<gene>
    <name evidence="5" type="ORF">M9Y10_043582</name>
</gene>
<evidence type="ECO:0000256" key="3">
    <source>
        <dbReference type="ARBA" id="ARBA00023242"/>
    </source>
</evidence>
<evidence type="ECO:0000256" key="1">
    <source>
        <dbReference type="ARBA" id="ARBA00004123"/>
    </source>
</evidence>
<evidence type="ECO:0000256" key="4">
    <source>
        <dbReference type="SAM" id="Coils"/>
    </source>
</evidence>
<evidence type="ECO:0008006" key="7">
    <source>
        <dbReference type="Google" id="ProtNLM"/>
    </source>
</evidence>
<dbReference type="PRINTS" id="PR02028">
    <property type="entry name" value="CMYCBINDINGP"/>
</dbReference>
<protein>
    <recommendedName>
        <fullName evidence="7">c-Myc-binding protein</fullName>
    </recommendedName>
</protein>
<evidence type="ECO:0000313" key="6">
    <source>
        <dbReference type="Proteomes" id="UP001470230"/>
    </source>
</evidence>